<dbReference type="SUPFAM" id="SSF52540">
    <property type="entry name" value="P-loop containing nucleoside triphosphate hydrolases"/>
    <property type="match status" value="1"/>
</dbReference>
<dbReference type="GO" id="GO:0070013">
    <property type="term" value="C:intracellular organelle lumen"/>
    <property type="evidence" value="ECO:0007669"/>
    <property type="project" value="UniProtKB-ARBA"/>
</dbReference>
<evidence type="ECO:0000256" key="5">
    <source>
        <dbReference type="ARBA" id="ARBA00022884"/>
    </source>
</evidence>
<evidence type="ECO:0000256" key="6">
    <source>
        <dbReference type="RuleBase" id="RU365068"/>
    </source>
</evidence>
<evidence type="ECO:0000313" key="10">
    <source>
        <dbReference type="EMBL" id="SSD58294.1"/>
    </source>
</evidence>
<feature type="domain" description="Helicase ATP-binding" evidence="8">
    <location>
        <begin position="139"/>
        <end position="329"/>
    </location>
</feature>
<reference evidence="11" key="1">
    <citation type="submission" date="2018-06" db="EMBL/GenBank/DDBJ databases">
        <authorList>
            <person name="Guldener U."/>
        </authorList>
    </citation>
    <scope>NUCLEOTIDE SEQUENCE [LARGE SCALE GENOMIC DNA]</scope>
    <source>
        <strain evidence="11">UTAD17</strain>
    </source>
</reference>
<comment type="domain">
    <text evidence="6">The Q motif is unique to and characteristic of the DEAD box family of RNA helicases and controls ATP binding and hydrolysis.</text>
</comment>
<dbReference type="PROSITE" id="PS51192">
    <property type="entry name" value="HELICASE_ATP_BIND_1"/>
    <property type="match status" value="1"/>
</dbReference>
<dbReference type="CDD" id="cd18787">
    <property type="entry name" value="SF2_C_DEAD"/>
    <property type="match status" value="1"/>
</dbReference>
<evidence type="ECO:0000256" key="2">
    <source>
        <dbReference type="ARBA" id="ARBA00022801"/>
    </source>
</evidence>
<dbReference type="InterPro" id="IPR001650">
    <property type="entry name" value="Helicase_C-like"/>
</dbReference>
<evidence type="ECO:0000256" key="3">
    <source>
        <dbReference type="ARBA" id="ARBA00022806"/>
    </source>
</evidence>
<dbReference type="SMART" id="SM00487">
    <property type="entry name" value="DEXDc"/>
    <property type="match status" value="1"/>
</dbReference>
<dbReference type="OrthoDB" id="193716at2759"/>
<dbReference type="GO" id="GO:0003723">
    <property type="term" value="F:RNA binding"/>
    <property type="evidence" value="ECO:0007669"/>
    <property type="project" value="UniProtKB-UniRule"/>
</dbReference>
<evidence type="ECO:0000259" key="8">
    <source>
        <dbReference type="PROSITE" id="PS51192"/>
    </source>
</evidence>
<dbReference type="PROSITE" id="PS51194">
    <property type="entry name" value="HELICASE_CTER"/>
    <property type="match status" value="1"/>
</dbReference>
<dbReference type="GO" id="GO:0016787">
    <property type="term" value="F:hydrolase activity"/>
    <property type="evidence" value="ECO:0007669"/>
    <property type="project" value="UniProtKB-KW"/>
</dbReference>
<dbReference type="SMART" id="SM00490">
    <property type="entry name" value="HELICc"/>
    <property type="match status" value="1"/>
</dbReference>
<dbReference type="GO" id="GO:0005524">
    <property type="term" value="F:ATP binding"/>
    <property type="evidence" value="ECO:0007669"/>
    <property type="project" value="UniProtKB-UniRule"/>
</dbReference>
<sequence>MFKKALYISASQFAVRNVLKTTTTGVNSLTPVFSSLSTVKRLASTNSNISSSDAIEKETFVSTDNVVADSKDAFTTTSTNEKKNDIEKKDTPELLEKLDENVHIDSLKDANLLDASIHKALDRQGFRTLTPVQSKAIIPILSQVDSDIITRAKTGTGKTLAFLIPIFQHLVKTRRESQYMVRAIIVAPTRDLAIQIENEIEKVFYKNNYGLQKFETQLLIGGTNLRESIKRMEKKRPNIVVATPGRLKDVLSDERVAKRFFKFVDFKVFDEADTLLEVGFREEMEEISDMLNEINENGLNHIRTLLFSATFNDKVEALSNKLMRKENNTFIDTVDENEPEVQEKVDQHVTITSNLALNILSSLEYIKKNMDTQNSKIIVFCPSTKFTSLYGTLLTKVSEGKFPVYTLHGKLQQNTRTNIVARFKKQDTNNSRGNRNRNSNNTSGGVLVCTDVGARGMDYPNINQVVQVGVPTKLANYIHRIGRTARAGKTGKSMLFLTKAETNFLDALSEIKQVTIENQQKVSSFEDEQIKDVVCKVLAKDIDLTDEAFTTILGFYKGVTKEYRLNFEHLCKDVGLSYTELLRERDIDGDKEEGEENEDKKLYIPQSFVKNVIQVPNRRLVQWFNLGKFVKIEDNGFENKNNRFNNSRGSFNNKFNNRYNQRGSTRYNNSERGSNNRNSDNNYGSSNRNSDNNYGSKYRRKGSGKNPSFHDDY</sequence>
<feature type="compositionally biased region" description="Low complexity" evidence="7">
    <location>
        <begin position="641"/>
        <end position="657"/>
    </location>
</feature>
<protein>
    <recommendedName>
        <fullName evidence="6">ATP-dependent RNA helicase</fullName>
        <ecNumber evidence="6">3.6.4.13</ecNumber>
    </recommendedName>
</protein>
<dbReference type="EC" id="3.6.4.13" evidence="6"/>
<feature type="region of interest" description="Disordered" evidence="7">
    <location>
        <begin position="641"/>
        <end position="713"/>
    </location>
</feature>
<dbReference type="PANTHER" id="PTHR24031">
    <property type="entry name" value="RNA HELICASE"/>
    <property type="match status" value="1"/>
</dbReference>
<dbReference type="InterPro" id="IPR014001">
    <property type="entry name" value="Helicase_ATP-bd"/>
</dbReference>
<evidence type="ECO:0000256" key="4">
    <source>
        <dbReference type="ARBA" id="ARBA00022840"/>
    </source>
</evidence>
<dbReference type="VEuPathDB" id="FungiDB:SCODWIG_00055"/>
<dbReference type="InterPro" id="IPR027417">
    <property type="entry name" value="P-loop_NTPase"/>
</dbReference>
<dbReference type="EMBL" id="UFAJ01000004">
    <property type="protein sequence ID" value="SSD58294.1"/>
    <property type="molecule type" value="Genomic_DNA"/>
</dbReference>
<dbReference type="Pfam" id="PF00270">
    <property type="entry name" value="DEAD"/>
    <property type="match status" value="1"/>
</dbReference>
<evidence type="ECO:0000259" key="9">
    <source>
        <dbReference type="PROSITE" id="PS51194"/>
    </source>
</evidence>
<keyword evidence="11" id="KW-1185">Reference proteome</keyword>
<evidence type="ECO:0000256" key="7">
    <source>
        <dbReference type="SAM" id="MobiDB-lite"/>
    </source>
</evidence>
<evidence type="ECO:0000313" key="11">
    <source>
        <dbReference type="Proteomes" id="UP000262825"/>
    </source>
</evidence>
<dbReference type="GO" id="GO:0003724">
    <property type="term" value="F:RNA helicase activity"/>
    <property type="evidence" value="ECO:0007669"/>
    <property type="project" value="UniProtKB-EC"/>
</dbReference>
<name>A0A376B1D6_9ASCO</name>
<dbReference type="Proteomes" id="UP000262825">
    <property type="component" value="Unassembled WGS sequence"/>
</dbReference>
<dbReference type="AlphaFoldDB" id="A0A376B1D6"/>
<comment type="similarity">
    <text evidence="6">Belongs to the DEAD box helicase family.</text>
</comment>
<feature type="compositionally biased region" description="Low complexity" evidence="7">
    <location>
        <begin position="667"/>
        <end position="696"/>
    </location>
</feature>
<keyword evidence="1 6" id="KW-0547">Nucleotide-binding</keyword>
<accession>A0A376B1D6</accession>
<dbReference type="Pfam" id="PF00271">
    <property type="entry name" value="Helicase_C"/>
    <property type="match status" value="1"/>
</dbReference>
<keyword evidence="4 6" id="KW-0067">ATP-binding</keyword>
<evidence type="ECO:0000256" key="1">
    <source>
        <dbReference type="ARBA" id="ARBA00022741"/>
    </source>
</evidence>
<feature type="domain" description="Helicase C-terminal" evidence="9">
    <location>
        <begin position="358"/>
        <end position="529"/>
    </location>
</feature>
<comment type="catalytic activity">
    <reaction evidence="6">
        <text>ATP + H2O = ADP + phosphate + H(+)</text>
        <dbReference type="Rhea" id="RHEA:13065"/>
        <dbReference type="ChEBI" id="CHEBI:15377"/>
        <dbReference type="ChEBI" id="CHEBI:15378"/>
        <dbReference type="ChEBI" id="CHEBI:30616"/>
        <dbReference type="ChEBI" id="CHEBI:43474"/>
        <dbReference type="ChEBI" id="CHEBI:456216"/>
        <dbReference type="EC" id="3.6.4.13"/>
    </reaction>
</comment>
<dbReference type="Gene3D" id="3.40.50.300">
    <property type="entry name" value="P-loop containing nucleotide triphosphate hydrolases"/>
    <property type="match status" value="2"/>
</dbReference>
<proteinExistence type="inferred from homology"/>
<gene>
    <name evidence="10" type="ORF">SCODWIG_00055</name>
</gene>
<comment type="function">
    <text evidence="6">RNA helicase.</text>
</comment>
<keyword evidence="3 6" id="KW-0347">Helicase</keyword>
<keyword evidence="2 6" id="KW-0378">Hydrolase</keyword>
<organism evidence="10 11">
    <name type="scientific">Saccharomycodes ludwigii</name>
    <dbReference type="NCBI Taxonomy" id="36035"/>
    <lineage>
        <taxon>Eukaryota</taxon>
        <taxon>Fungi</taxon>
        <taxon>Dikarya</taxon>
        <taxon>Ascomycota</taxon>
        <taxon>Saccharomycotina</taxon>
        <taxon>Saccharomycetes</taxon>
        <taxon>Saccharomycodales</taxon>
        <taxon>Saccharomycodaceae</taxon>
        <taxon>Saccharomycodes</taxon>
    </lineage>
</organism>
<dbReference type="InterPro" id="IPR011545">
    <property type="entry name" value="DEAD/DEAH_box_helicase_dom"/>
</dbReference>
<keyword evidence="5 6" id="KW-0694">RNA-binding</keyword>